<dbReference type="Proteomes" id="UP001211173">
    <property type="component" value="Unassembled WGS sequence"/>
</dbReference>
<reference evidence="1" key="1">
    <citation type="submission" date="2023-01" db="EMBL/GenBank/DDBJ databases">
        <title>Human gut microbiome strain richness.</title>
        <authorList>
            <person name="Chen-Liaw A."/>
        </authorList>
    </citation>
    <scope>NUCLEOTIDE SEQUENCE</scope>
    <source>
        <strain evidence="1">1001287st1_F4_1001285I_161205</strain>
    </source>
</reference>
<organism evidence="1 2">
    <name type="scientific">Flavonifractor plautii</name>
    <name type="common">Fusobacterium plautii</name>
    <dbReference type="NCBI Taxonomy" id="292800"/>
    <lineage>
        <taxon>Bacteria</taxon>
        <taxon>Bacillati</taxon>
        <taxon>Bacillota</taxon>
        <taxon>Clostridia</taxon>
        <taxon>Eubacteriales</taxon>
        <taxon>Oscillospiraceae</taxon>
        <taxon>Flavonifractor</taxon>
    </lineage>
</organism>
<dbReference type="AlphaFoldDB" id="A0AAW6CL96"/>
<protein>
    <recommendedName>
        <fullName evidence="3">Phage tail protein</fullName>
    </recommendedName>
</protein>
<sequence>MYGFIITTAGEGLLARASAGEGLTITEVWVGKGTVESAAAAKALTALLDPVAQATSTQPEVAGGQLSMLVEYRNDMGGGLEEGFTLSEFGVMAKVGDDAPTLLYYAALGDPAQPVPPIAEGLDVHRFPVAIGVTGEVEVSLEYPAGVWVTHEELEEALAGIDLSGYVKSSEKGAPNGVATLGPDGKVPGEQLPDIGGVYEVEEAVPPASRKANTLYGLILADYTGTGGEG</sequence>
<dbReference type="EMBL" id="JAQLWV010000017">
    <property type="protein sequence ID" value="MDB7933794.1"/>
    <property type="molecule type" value="Genomic_DNA"/>
</dbReference>
<evidence type="ECO:0008006" key="3">
    <source>
        <dbReference type="Google" id="ProtNLM"/>
    </source>
</evidence>
<name>A0AAW6CL96_FLAPL</name>
<gene>
    <name evidence="1" type="ORF">PNE06_12000</name>
</gene>
<dbReference type="RefSeq" id="WP_271919795.1">
    <property type="nucleotide sequence ID" value="NZ_BAABXT010000001.1"/>
</dbReference>
<accession>A0AAW6CL96</accession>
<proteinExistence type="predicted"/>
<evidence type="ECO:0000313" key="1">
    <source>
        <dbReference type="EMBL" id="MDB7933794.1"/>
    </source>
</evidence>
<comment type="caution">
    <text evidence="1">The sequence shown here is derived from an EMBL/GenBank/DDBJ whole genome shotgun (WGS) entry which is preliminary data.</text>
</comment>
<evidence type="ECO:0000313" key="2">
    <source>
        <dbReference type="Proteomes" id="UP001211173"/>
    </source>
</evidence>